<evidence type="ECO:0000313" key="5">
    <source>
        <dbReference type="Proteomes" id="UP000694557"/>
    </source>
</evidence>
<dbReference type="InterPro" id="IPR037191">
    <property type="entry name" value="VPS9_dom_sf"/>
</dbReference>
<dbReference type="SUPFAM" id="SSF109993">
    <property type="entry name" value="VPS9 domain"/>
    <property type="match status" value="1"/>
</dbReference>
<protein>
    <submittedName>
        <fullName evidence="4">Ras and Rab interactor 2</fullName>
    </submittedName>
</protein>
<feature type="region of interest" description="Disordered" evidence="2">
    <location>
        <begin position="263"/>
        <end position="318"/>
    </location>
</feature>
<gene>
    <name evidence="4" type="primary">RIN2</name>
</gene>
<feature type="compositionally biased region" description="Low complexity" evidence="2">
    <location>
        <begin position="343"/>
        <end position="370"/>
    </location>
</feature>
<feature type="region of interest" description="Disordered" evidence="2">
    <location>
        <begin position="1"/>
        <end position="20"/>
    </location>
</feature>
<dbReference type="AlphaFoldDB" id="A0A8C7ICX7"/>
<proteinExistence type="predicted"/>
<dbReference type="GO" id="GO:0005085">
    <property type="term" value="F:guanyl-nucleotide exchange factor activity"/>
    <property type="evidence" value="ECO:0007669"/>
    <property type="project" value="InterPro"/>
</dbReference>
<dbReference type="InterPro" id="IPR045046">
    <property type="entry name" value="Vps9-like"/>
</dbReference>
<accession>A0A8C7ICX7</accession>
<evidence type="ECO:0000313" key="4">
    <source>
        <dbReference type="Ensembl" id="ENSOKIP00005071462.1"/>
    </source>
</evidence>
<feature type="domain" description="SH2" evidence="3">
    <location>
        <begin position="139"/>
        <end position="235"/>
    </location>
</feature>
<feature type="compositionally biased region" description="Low complexity" evidence="2">
    <location>
        <begin position="298"/>
        <end position="313"/>
    </location>
</feature>
<dbReference type="GO" id="GO:0005829">
    <property type="term" value="C:cytosol"/>
    <property type="evidence" value="ECO:0007669"/>
    <property type="project" value="TreeGrafter"/>
</dbReference>
<feature type="region of interest" description="Disordered" evidence="2">
    <location>
        <begin position="512"/>
        <end position="600"/>
    </location>
</feature>
<dbReference type="SUPFAM" id="SSF55550">
    <property type="entry name" value="SH2 domain"/>
    <property type="match status" value="1"/>
</dbReference>
<feature type="compositionally biased region" description="Acidic residues" evidence="2">
    <location>
        <begin position="589"/>
        <end position="600"/>
    </location>
</feature>
<keyword evidence="5" id="KW-1185">Reference proteome</keyword>
<feature type="compositionally biased region" description="Pro residues" evidence="2">
    <location>
        <begin position="405"/>
        <end position="414"/>
    </location>
</feature>
<dbReference type="PROSITE" id="PS50001">
    <property type="entry name" value="SH2"/>
    <property type="match status" value="1"/>
</dbReference>
<reference evidence="4" key="2">
    <citation type="submission" date="2025-09" db="UniProtKB">
        <authorList>
            <consortium name="Ensembl"/>
        </authorList>
    </citation>
    <scope>IDENTIFICATION</scope>
</reference>
<feature type="region of interest" description="Disordered" evidence="2">
    <location>
        <begin position="338"/>
        <end position="487"/>
    </location>
</feature>
<dbReference type="Gene3D" id="3.30.505.10">
    <property type="entry name" value="SH2 domain"/>
    <property type="match status" value="1"/>
</dbReference>
<dbReference type="PANTHER" id="PTHR23101:SF51">
    <property type="entry name" value="RAS AND RAB INTERACTOR 2"/>
    <property type="match status" value="1"/>
</dbReference>
<sequence>MAATLPSTLPSTLPRPDCHMDRSGSLFKVSDGLTASDLSMSATLPRPDCHTDRRGSFFKLIDTFALEIGELKQEMVQTSPTEDRDPYPMVLQGLEGELSGVYLQSSPCAGTSGERDSGYDSLRRRMSVLDRLRHTHPVWLLLTLSDTEATHILLQQPPGVFLVRKSSSLQRKVLSLRVSDDDASGGAGVCDFPVRESQYTFSLEGSGISFADLFRLVAFYCISRDVLPFTLNLPEAIAASKTQKDLEEVAQLGAGFWHSALGSLRRTTSPSRPPPQRPDRDGDNQGAERTQEKKSVTRHSSVPPARPPSSSSSRLERSQSNGALCFINPLFLQTHRQLEEDPPSSSFSPSPYVTHSTPSPATTGGTSSAPVTDPNVTRKSRPPRPPPPHSLLFPPPRSLSQRRQAPPPPTPLPQKPKSSMPETPTAIVVTRQPLQPSSNQNLRPTPRPPMGARHSSHSKKMTSSAAIPVPHQHPQHPPPRRPNKPDIDAHRCHIALDDETIAKALSRAKLPPCQTPAIPAPSIVGNGAGSPPSPPGKTPRREGQEGRLSDMSISTSSSDSLDYSHPPLSLPASPPLRLRHHLGNNKDSSDDEDLCDEEEEDYGVSLENDLDQGLRPPFKAHRRGVGVKVALSFRKVSGVFSTFMTPERRAVRRIAELSRDKSSYFGCLVQDYISFVQENKGCHTSGLDLLQTLRQFMTQMKAYLTQSSELDPPIESLIPEDQIDSVLEKAMHKCVLKPLKGVVEVALHDFQCLH</sequence>
<dbReference type="GeneTree" id="ENSGT00940000154866"/>
<dbReference type="Ensembl" id="ENSOKIT00005076129.1">
    <property type="protein sequence ID" value="ENSOKIP00005071462.1"/>
    <property type="gene ID" value="ENSOKIG00005030826.1"/>
</dbReference>
<dbReference type="Pfam" id="PF23268">
    <property type="entry name" value="RIN1"/>
    <property type="match status" value="1"/>
</dbReference>
<name>A0A8C7ICX7_ONCKI</name>
<keyword evidence="1" id="KW-0727">SH2 domain</keyword>
<reference evidence="4" key="1">
    <citation type="submission" date="2025-08" db="UniProtKB">
        <authorList>
            <consortium name="Ensembl"/>
        </authorList>
    </citation>
    <scope>IDENTIFICATION</scope>
</reference>
<dbReference type="Proteomes" id="UP000694557">
    <property type="component" value="Unassembled WGS sequence"/>
</dbReference>
<feature type="compositionally biased region" description="Basic and acidic residues" evidence="2">
    <location>
        <begin position="539"/>
        <end position="548"/>
    </location>
</feature>
<dbReference type="InterPro" id="IPR036860">
    <property type="entry name" value="SH2_dom_sf"/>
</dbReference>
<evidence type="ECO:0000259" key="3">
    <source>
        <dbReference type="PROSITE" id="PS50001"/>
    </source>
</evidence>
<dbReference type="GO" id="GO:0031267">
    <property type="term" value="F:small GTPase binding"/>
    <property type="evidence" value="ECO:0007669"/>
    <property type="project" value="TreeGrafter"/>
</dbReference>
<feature type="compositionally biased region" description="Pro residues" evidence="2">
    <location>
        <begin position="383"/>
        <end position="397"/>
    </location>
</feature>
<feature type="compositionally biased region" description="Low complexity" evidence="2">
    <location>
        <begin position="549"/>
        <end position="567"/>
    </location>
</feature>
<organism evidence="4 5">
    <name type="scientific">Oncorhynchus kisutch</name>
    <name type="common">Coho salmon</name>
    <name type="synonym">Salmo kisutch</name>
    <dbReference type="NCBI Taxonomy" id="8019"/>
    <lineage>
        <taxon>Eukaryota</taxon>
        <taxon>Metazoa</taxon>
        <taxon>Chordata</taxon>
        <taxon>Craniata</taxon>
        <taxon>Vertebrata</taxon>
        <taxon>Euteleostomi</taxon>
        <taxon>Actinopterygii</taxon>
        <taxon>Neopterygii</taxon>
        <taxon>Teleostei</taxon>
        <taxon>Protacanthopterygii</taxon>
        <taxon>Salmoniformes</taxon>
        <taxon>Salmonidae</taxon>
        <taxon>Salmoninae</taxon>
        <taxon>Oncorhynchus</taxon>
    </lineage>
</organism>
<feature type="compositionally biased region" description="Polar residues" evidence="2">
    <location>
        <begin position="432"/>
        <end position="443"/>
    </location>
</feature>
<dbReference type="SMART" id="SM00252">
    <property type="entry name" value="SH2"/>
    <property type="match status" value="1"/>
</dbReference>
<feature type="compositionally biased region" description="Low complexity" evidence="2">
    <location>
        <begin position="1"/>
        <end position="14"/>
    </location>
</feature>
<dbReference type="GO" id="GO:0030139">
    <property type="term" value="C:endocytic vesicle"/>
    <property type="evidence" value="ECO:0007669"/>
    <property type="project" value="TreeGrafter"/>
</dbReference>
<dbReference type="PANTHER" id="PTHR23101">
    <property type="entry name" value="RAB GDP/GTP EXCHANGE FACTOR"/>
    <property type="match status" value="1"/>
</dbReference>
<dbReference type="GO" id="GO:0016192">
    <property type="term" value="P:vesicle-mediated transport"/>
    <property type="evidence" value="ECO:0007669"/>
    <property type="project" value="InterPro"/>
</dbReference>
<evidence type="ECO:0000256" key="1">
    <source>
        <dbReference type="PROSITE-ProRule" id="PRU00191"/>
    </source>
</evidence>
<evidence type="ECO:0000256" key="2">
    <source>
        <dbReference type="SAM" id="MobiDB-lite"/>
    </source>
</evidence>
<dbReference type="InterPro" id="IPR000980">
    <property type="entry name" value="SH2"/>
</dbReference>